<sequence length="82" mass="8993">GDLVQLSVKGENVRIHASVVADGTGENILPVFEDMLDRIVQSNTGVVASKRLDLIVQVVRNPRGGGKRKLEKTLDCEIIRKK</sequence>
<gene>
    <name evidence="1" type="ORF">PDJAM_G00094140</name>
</gene>
<accession>A0ACC5Z6F3</accession>
<proteinExistence type="predicted"/>
<evidence type="ECO:0000313" key="2">
    <source>
        <dbReference type="Proteomes" id="UP000830395"/>
    </source>
</evidence>
<reference evidence="1" key="1">
    <citation type="submission" date="2020-02" db="EMBL/GenBank/DDBJ databases">
        <title>Genome sequencing of the panga catfish, Pangasius djambal.</title>
        <authorList>
            <person name="Wen M."/>
            <person name="Zahm M."/>
            <person name="Roques C."/>
            <person name="Cabau C."/>
            <person name="Klopp C."/>
            <person name="Donnadieu C."/>
            <person name="Jouanno E."/>
            <person name="Avarre J.-C."/>
            <person name="Campet M."/>
            <person name="Ha T."/>
            <person name="Dugue R."/>
            <person name="Lampietro C."/>
            <person name="Louis A."/>
            <person name="Herpin A."/>
            <person name="Echchiki A."/>
            <person name="Berthelot C."/>
            <person name="Parey E."/>
            <person name="Roest-Crollius H."/>
            <person name="Braasch I."/>
            <person name="Postlethwait J.H."/>
            <person name="Bobe J."/>
            <person name="Montfort J."/>
            <person name="Bouchez O."/>
            <person name="Begum T."/>
            <person name="Schartl M."/>
            <person name="Gustiano R."/>
            <person name="Guiguen Y."/>
        </authorList>
    </citation>
    <scope>NUCLEOTIDE SEQUENCE</scope>
    <source>
        <strain evidence="1">Pdj_M5554</strain>
    </source>
</reference>
<feature type="non-terminal residue" evidence="1">
    <location>
        <position position="82"/>
    </location>
</feature>
<dbReference type="EMBL" id="CM040993">
    <property type="protein sequence ID" value="MCJ8743447.1"/>
    <property type="molecule type" value="Genomic_DNA"/>
</dbReference>
<keyword evidence="2" id="KW-1185">Reference proteome</keyword>
<feature type="non-terminal residue" evidence="1">
    <location>
        <position position="1"/>
    </location>
</feature>
<dbReference type="Proteomes" id="UP000830395">
    <property type="component" value="Chromosome 19"/>
</dbReference>
<name>A0ACC5Z6F3_9TELE</name>
<comment type="caution">
    <text evidence="1">The sequence shown here is derived from an EMBL/GenBank/DDBJ whole genome shotgun (WGS) entry which is preliminary data.</text>
</comment>
<evidence type="ECO:0000313" key="1">
    <source>
        <dbReference type="EMBL" id="MCJ8743447.1"/>
    </source>
</evidence>
<organism evidence="1 2">
    <name type="scientific">Pangasius djambal</name>
    <dbReference type="NCBI Taxonomy" id="1691987"/>
    <lineage>
        <taxon>Eukaryota</taxon>
        <taxon>Metazoa</taxon>
        <taxon>Chordata</taxon>
        <taxon>Craniata</taxon>
        <taxon>Vertebrata</taxon>
        <taxon>Euteleostomi</taxon>
        <taxon>Actinopterygii</taxon>
        <taxon>Neopterygii</taxon>
        <taxon>Teleostei</taxon>
        <taxon>Ostariophysi</taxon>
        <taxon>Siluriformes</taxon>
        <taxon>Pangasiidae</taxon>
        <taxon>Pangasius</taxon>
    </lineage>
</organism>
<protein>
    <submittedName>
        <fullName evidence="1">Uncharacterized protein</fullName>
    </submittedName>
</protein>